<organism evidence="1 2">
    <name type="scientific">Eragrostis curvula</name>
    <name type="common">weeping love grass</name>
    <dbReference type="NCBI Taxonomy" id="38414"/>
    <lineage>
        <taxon>Eukaryota</taxon>
        <taxon>Viridiplantae</taxon>
        <taxon>Streptophyta</taxon>
        <taxon>Embryophyta</taxon>
        <taxon>Tracheophyta</taxon>
        <taxon>Spermatophyta</taxon>
        <taxon>Magnoliopsida</taxon>
        <taxon>Liliopsida</taxon>
        <taxon>Poales</taxon>
        <taxon>Poaceae</taxon>
        <taxon>PACMAD clade</taxon>
        <taxon>Chloridoideae</taxon>
        <taxon>Eragrostideae</taxon>
        <taxon>Eragrostidinae</taxon>
        <taxon>Eragrostis</taxon>
    </lineage>
</organism>
<proteinExistence type="predicted"/>
<reference evidence="1 2" key="1">
    <citation type="journal article" date="2019" name="Sci. Rep.">
        <title>A high-quality genome of Eragrostis curvula grass provides insights into Poaceae evolution and supports new strategies to enhance forage quality.</title>
        <authorList>
            <person name="Carballo J."/>
            <person name="Santos B.A.C.M."/>
            <person name="Zappacosta D."/>
            <person name="Garbus I."/>
            <person name="Selva J.P."/>
            <person name="Gallo C.A."/>
            <person name="Diaz A."/>
            <person name="Albertini E."/>
            <person name="Caccamo M."/>
            <person name="Echenique V."/>
        </authorList>
    </citation>
    <scope>NUCLEOTIDE SEQUENCE [LARGE SCALE GENOMIC DNA]</scope>
    <source>
        <strain evidence="2">cv. Victoria</strain>
        <tissue evidence="1">Leaf</tissue>
    </source>
</reference>
<dbReference type="EMBL" id="RWGY01000007">
    <property type="protein sequence ID" value="TVU41180.1"/>
    <property type="molecule type" value="Genomic_DNA"/>
</dbReference>
<dbReference type="OrthoDB" id="1728693at2759"/>
<dbReference type="SUPFAM" id="SSF52058">
    <property type="entry name" value="L domain-like"/>
    <property type="match status" value="1"/>
</dbReference>
<dbReference type="InterPro" id="IPR032675">
    <property type="entry name" value="LRR_dom_sf"/>
</dbReference>
<dbReference type="Gramene" id="TVU41180">
    <property type="protein sequence ID" value="TVU41180"/>
    <property type="gene ID" value="EJB05_14679"/>
</dbReference>
<accession>A0A5J9W1H4</accession>
<keyword evidence="2" id="KW-1185">Reference proteome</keyword>
<sequence length="199" mass="21998">MAVSPSGQLVAGVRLLDISSPASPYPSRSWFRPLHARRRLPLPISPARAVGVAYPGRLLAVPGVPVQILLFTAPPPPCCSRELYVVFILVLGYTKKQEEIHFRVVVFLETEKKARIGKASLPALARMLVFWNLSMSGNKLEGVLPRELGSIASLQLLDLSNNRPKRRQGSVRIRLKQGAAKKFQTADQHDYLDVRPAMG</sequence>
<dbReference type="Gene3D" id="3.80.10.10">
    <property type="entry name" value="Ribonuclease Inhibitor"/>
    <property type="match status" value="1"/>
</dbReference>
<dbReference type="Proteomes" id="UP000324897">
    <property type="component" value="Chromosome 4"/>
</dbReference>
<protein>
    <recommendedName>
        <fullName evidence="3">Leucine-rich repeat-containing N-terminal plant-type domain-containing protein</fullName>
    </recommendedName>
</protein>
<dbReference type="AlphaFoldDB" id="A0A5J9W1H4"/>
<evidence type="ECO:0008006" key="3">
    <source>
        <dbReference type="Google" id="ProtNLM"/>
    </source>
</evidence>
<gene>
    <name evidence="1" type="ORF">EJB05_14679</name>
</gene>
<comment type="caution">
    <text evidence="1">The sequence shown here is derived from an EMBL/GenBank/DDBJ whole genome shotgun (WGS) entry which is preliminary data.</text>
</comment>
<name>A0A5J9W1H4_9POAL</name>
<evidence type="ECO:0000313" key="1">
    <source>
        <dbReference type="EMBL" id="TVU41180.1"/>
    </source>
</evidence>
<evidence type="ECO:0000313" key="2">
    <source>
        <dbReference type="Proteomes" id="UP000324897"/>
    </source>
</evidence>